<comment type="caution">
    <text evidence="6">The sequence shown here is derived from an EMBL/GenBank/DDBJ whole genome shotgun (WGS) entry which is preliminary data.</text>
</comment>
<dbReference type="SUPFAM" id="SSF101898">
    <property type="entry name" value="NHL repeat"/>
    <property type="match status" value="1"/>
</dbReference>
<dbReference type="EMBL" id="JAAGWD010000001">
    <property type="protein sequence ID" value="NEM96089.1"/>
    <property type="molecule type" value="Genomic_DNA"/>
</dbReference>
<reference evidence="6 7" key="1">
    <citation type="submission" date="2020-02" db="EMBL/GenBank/DDBJ databases">
        <authorList>
            <person name="Kim M.K."/>
        </authorList>
    </citation>
    <scope>NUCLEOTIDE SEQUENCE [LARGE SCALE GENOMIC DNA]</scope>
    <source>
        <strain evidence="6 7">BT327</strain>
    </source>
</reference>
<dbReference type="PROSITE" id="PS50268">
    <property type="entry name" value="CADHERIN_2"/>
    <property type="match status" value="2"/>
</dbReference>
<dbReference type="PANTHER" id="PTHR24028:SF328">
    <property type="entry name" value="CADHERIN-3"/>
    <property type="match status" value="1"/>
</dbReference>
<dbReference type="InterPro" id="IPR011081">
    <property type="entry name" value="Big_4"/>
</dbReference>
<comment type="subcellular location">
    <subcellularLocation>
        <location evidence="1">Membrane</location>
        <topology evidence="1">Single-pass membrane protein</topology>
    </subcellularLocation>
</comment>
<dbReference type="RefSeq" id="WP_163910736.1">
    <property type="nucleotide sequence ID" value="NZ_JAAGWD010000001.1"/>
</dbReference>
<dbReference type="Gene3D" id="2.60.40.10">
    <property type="entry name" value="Immunoglobulins"/>
    <property type="match status" value="1"/>
</dbReference>
<gene>
    <name evidence="6" type="ORF">GXP69_00145</name>
</gene>
<dbReference type="InterPro" id="IPR013783">
    <property type="entry name" value="Ig-like_fold"/>
</dbReference>
<dbReference type="Pfam" id="PF07532">
    <property type="entry name" value="Big_4"/>
    <property type="match status" value="1"/>
</dbReference>
<evidence type="ECO:0000256" key="3">
    <source>
        <dbReference type="ARBA" id="ARBA00022989"/>
    </source>
</evidence>
<keyword evidence="3" id="KW-1133">Transmembrane helix</keyword>
<dbReference type="GO" id="GO:0005886">
    <property type="term" value="C:plasma membrane"/>
    <property type="evidence" value="ECO:0007669"/>
    <property type="project" value="TreeGrafter"/>
</dbReference>
<dbReference type="SUPFAM" id="SSF49313">
    <property type="entry name" value="Cadherin-like"/>
    <property type="match status" value="2"/>
</dbReference>
<dbReference type="InterPro" id="IPR015919">
    <property type="entry name" value="Cadherin-like_sf"/>
</dbReference>
<evidence type="ECO:0000256" key="2">
    <source>
        <dbReference type="ARBA" id="ARBA00022692"/>
    </source>
</evidence>
<dbReference type="NCBIfam" id="TIGR04183">
    <property type="entry name" value="Por_Secre_tail"/>
    <property type="match status" value="1"/>
</dbReference>
<feature type="domain" description="Cadherin" evidence="5">
    <location>
        <begin position="806"/>
        <end position="901"/>
    </location>
</feature>
<dbReference type="GO" id="GO:0007156">
    <property type="term" value="P:homophilic cell adhesion via plasma membrane adhesion molecules"/>
    <property type="evidence" value="ECO:0007669"/>
    <property type="project" value="InterPro"/>
</dbReference>
<dbReference type="SMART" id="SM00112">
    <property type="entry name" value="CA"/>
    <property type="match status" value="2"/>
</dbReference>
<protein>
    <submittedName>
        <fullName evidence="6">T9SS type A sorting domain-containing protein</fullName>
    </submittedName>
</protein>
<keyword evidence="3" id="KW-0472">Membrane</keyword>
<dbReference type="PANTHER" id="PTHR24028">
    <property type="entry name" value="CADHERIN-87A"/>
    <property type="match status" value="1"/>
</dbReference>
<keyword evidence="2" id="KW-0812">Transmembrane</keyword>
<evidence type="ECO:0000256" key="4">
    <source>
        <dbReference type="ARBA" id="ARBA00023180"/>
    </source>
</evidence>
<dbReference type="AlphaFoldDB" id="A0A6B3LHN4"/>
<name>A0A6B3LHN4_9BACT</name>
<dbReference type="Gene3D" id="2.60.40.60">
    <property type="entry name" value="Cadherins"/>
    <property type="match status" value="2"/>
</dbReference>
<dbReference type="GO" id="GO:0005509">
    <property type="term" value="F:calcium ion binding"/>
    <property type="evidence" value="ECO:0007669"/>
    <property type="project" value="InterPro"/>
</dbReference>
<evidence type="ECO:0000259" key="5">
    <source>
        <dbReference type="PROSITE" id="PS50268"/>
    </source>
</evidence>
<evidence type="ECO:0000313" key="6">
    <source>
        <dbReference type="EMBL" id="NEM96089.1"/>
    </source>
</evidence>
<dbReference type="CDD" id="cd11304">
    <property type="entry name" value="Cadherin_repeat"/>
    <property type="match status" value="2"/>
</dbReference>
<evidence type="ECO:0000256" key="1">
    <source>
        <dbReference type="ARBA" id="ARBA00004167"/>
    </source>
</evidence>
<sequence>MSKAGISDGIISSTSIALDADGVPYIALSEEITNSYRGMVLKYNGIGWDRVDYSGFANTDVYSPSIVINKAGMPYVAYRGSLQSNFKAVVKNFRDNRWWEVGFDGLFPGEGGGISVAGDFPSIVLDKNGLPYVAVQDETNSNRLTVLKFDGFRWSVVGTAGISAGVAYNPSLKLDANDVPYVAYQDGAKSGKISVAKFNGTDWVFVGNDRLSDDMATEPSLAIDAAGTPYVAYSEGTNKAGIVKKYNGSAWEDVGTTKFAEGGALTISLVIDATGVPYVAYRDYANGNKATLRKFNGTTWEQVGAAISAGAAYYPSLAIDAYGTPYVAFQDGANGDKATVMKFVPAAPVITSQPVSKSVAGDPSVSFTVETTGEGTLRYQWQVSQDGGISFVNIRDGLGYAGATTPALTISKASIYMDGYKYRVLINNGSVITSNVATLTVSMQGHETATVWQVVGAPGFSSSYGGYPKIVVAPDGTPYAAFADASAGGSATVMKFNGKQWELVGSAGFSGRMLLSVTTDQLSFTIAANGTPYVAFTDESNASKATVMKFNGTEWVTVGAAGFTPWLAYDPALVIDAKGTPYLAFNEGGATVMKFDGTAWVVLGNSKFNDNGSVSGLDMAFDASGLPYVVFSEYGHNAGKGKVMKFDGTSWVTIGSGSFSNGEAKYTSLELDATGTPYVGFVDVADNNKAKVIKFNGTDWITVGAASMPGYHADRTYLALDANGVPYLSFTNKESRNYATVIKFNGTEWEIVGNTGFSGNQLDDFSLSPDGIPYVIFFDSSNRGRATVMNFSTNNAPTDIALVNPTIDENIGDGVVVSGFITTDADVGDTHTYTLVPGEGANDNGYFTISNNALKLWYSPDYEFKSSYRIRVRTSDGKVNGFFEKALVLQVNDLDEIAPANYKVAFNQSLITYNTKSDVTITVTEAEVGATYNYTITSSGGGTPVTGAGEVATAAFDISSIDVTPLSDGQLTVALTLTDEFKNTGTKATAQTTKNTRYVIGAARPASVRVPFLTTFAQASSSLPATVEATYLDGRREPLPVTWNGDTYKGTEAGVYELIGTLTLVKGTINPDNINTYILVEVAQSKAPTAILISKNTIAENSAVGTIIGEFSTNDPDAGDEHTYKLVDGDGDTDNALFTIEGNVLKSAQIFDFETQSSFSIRIQTKDMGGMTFETSKLILVTDVYEAPTGIADEHYAGLKLYPNPASQYLSISSDKLIESVSLVNSQGKVVLTKRNRSMQLQLNTETYAPGVYTVLVTSQGKIYSRRIVIVR</sequence>
<accession>A0A6B3LHN4</accession>
<dbReference type="Pfam" id="PF18962">
    <property type="entry name" value="Por_Secre_tail"/>
    <property type="match status" value="1"/>
</dbReference>
<organism evidence="6 7">
    <name type="scientific">Pontibacter burrus</name>
    <dbReference type="NCBI Taxonomy" id="2704466"/>
    <lineage>
        <taxon>Bacteria</taxon>
        <taxon>Pseudomonadati</taxon>
        <taxon>Bacteroidota</taxon>
        <taxon>Cytophagia</taxon>
        <taxon>Cytophagales</taxon>
        <taxon>Hymenobacteraceae</taxon>
        <taxon>Pontibacter</taxon>
    </lineage>
</organism>
<keyword evidence="7" id="KW-1185">Reference proteome</keyword>
<proteinExistence type="predicted"/>
<keyword evidence="4" id="KW-0325">Glycoprotein</keyword>
<dbReference type="InterPro" id="IPR050174">
    <property type="entry name" value="Protocadherin/Cadherin-CA"/>
</dbReference>
<feature type="domain" description="Cadherin" evidence="5">
    <location>
        <begin position="1097"/>
        <end position="1190"/>
    </location>
</feature>
<dbReference type="Proteomes" id="UP000474777">
    <property type="component" value="Unassembled WGS sequence"/>
</dbReference>
<dbReference type="SUPFAM" id="SSF89372">
    <property type="entry name" value="Fucose-specific lectin"/>
    <property type="match status" value="1"/>
</dbReference>
<dbReference type="InterPro" id="IPR026444">
    <property type="entry name" value="Secre_tail"/>
</dbReference>
<dbReference type="InterPro" id="IPR002126">
    <property type="entry name" value="Cadherin-like_dom"/>
</dbReference>
<evidence type="ECO:0000313" key="7">
    <source>
        <dbReference type="Proteomes" id="UP000474777"/>
    </source>
</evidence>